<name>A0A397IQT6_9GLOM</name>
<protein>
    <submittedName>
        <fullName evidence="1">Uncharacterized protein</fullName>
    </submittedName>
</protein>
<dbReference type="AlphaFoldDB" id="A0A397IQT6"/>
<accession>A0A397IQT6</accession>
<proteinExistence type="predicted"/>
<dbReference type="Proteomes" id="UP000266861">
    <property type="component" value="Unassembled WGS sequence"/>
</dbReference>
<organism evidence="1 2">
    <name type="scientific">Diversispora epigaea</name>
    <dbReference type="NCBI Taxonomy" id="1348612"/>
    <lineage>
        <taxon>Eukaryota</taxon>
        <taxon>Fungi</taxon>
        <taxon>Fungi incertae sedis</taxon>
        <taxon>Mucoromycota</taxon>
        <taxon>Glomeromycotina</taxon>
        <taxon>Glomeromycetes</taxon>
        <taxon>Diversisporales</taxon>
        <taxon>Diversisporaceae</taxon>
        <taxon>Diversispora</taxon>
    </lineage>
</organism>
<dbReference type="EMBL" id="PQFF01000156">
    <property type="protein sequence ID" value="RHZ78305.1"/>
    <property type="molecule type" value="Genomic_DNA"/>
</dbReference>
<dbReference type="OrthoDB" id="2423517at2759"/>
<keyword evidence="2" id="KW-1185">Reference proteome</keyword>
<evidence type="ECO:0000313" key="1">
    <source>
        <dbReference type="EMBL" id="RHZ78305.1"/>
    </source>
</evidence>
<evidence type="ECO:0000313" key="2">
    <source>
        <dbReference type="Proteomes" id="UP000266861"/>
    </source>
</evidence>
<sequence length="467" mass="54561">MSNYKTETKTGLPIKYLKDTKADLWEKIKKFVETNIQNYNSQKNYINEIDNLCRYLKRFYKKELEVVANRTVIHNECISHCFLYAFGTCTESHNNECDKCGKLFTIFHKLKKDISNTLHDELDEYLEYLLYYLAHQTRKTYLNSQFNANLLELDEKGTLIIKDSLELDIQAHDYWSNDPRQDAFFTASSLYAVIESMEKKPKPEWVIIISDNGSHYYNSDLMMILRYWSDWYGIWSKKWIFLEPGEAKTTIDSHHAQIAHTINRHIKLGFDISSGNDIETAISGICGISVSYLKPDRKKDLEKLQLKTIKKPNPNLSIPLTSENIWTVPLPNNTGIQVKRLKKELESRDILKEIDTNKKDLIKELKIELAKETLLKISDNVEYSSNLSSSNNSSSNKRGGKRISKKVWNLLQEYFLEGNIDKSERHTAQSMLSQLKQCAENGIIEEEEIPKLETIRNWIFRYASQHR</sequence>
<reference evidence="1 2" key="1">
    <citation type="submission" date="2018-08" db="EMBL/GenBank/DDBJ databases">
        <title>Genome and evolution of the arbuscular mycorrhizal fungus Diversispora epigaea (formerly Glomus versiforme) and its bacterial endosymbionts.</title>
        <authorList>
            <person name="Sun X."/>
            <person name="Fei Z."/>
            <person name="Harrison M."/>
        </authorList>
    </citation>
    <scope>NUCLEOTIDE SEQUENCE [LARGE SCALE GENOMIC DNA]</scope>
    <source>
        <strain evidence="1 2">IT104</strain>
    </source>
</reference>
<comment type="caution">
    <text evidence="1">The sequence shown here is derived from an EMBL/GenBank/DDBJ whole genome shotgun (WGS) entry which is preliminary data.</text>
</comment>
<gene>
    <name evidence="1" type="ORF">Glove_166g93</name>
</gene>